<evidence type="ECO:0000256" key="2">
    <source>
        <dbReference type="ARBA" id="ARBA00020330"/>
    </source>
</evidence>
<keyword evidence="4" id="KW-1185">Reference proteome</keyword>
<dbReference type="InterPro" id="IPR026224">
    <property type="entry name" value="DPCD"/>
</dbReference>
<protein>
    <recommendedName>
        <fullName evidence="2">Protein DPCD</fullName>
    </recommendedName>
</protein>
<dbReference type="Pfam" id="PF14913">
    <property type="entry name" value="DPCD"/>
    <property type="match status" value="1"/>
</dbReference>
<organism evidence="3 4">
    <name type="scientific">Anopheles minimus</name>
    <dbReference type="NCBI Taxonomy" id="112268"/>
    <lineage>
        <taxon>Eukaryota</taxon>
        <taxon>Metazoa</taxon>
        <taxon>Ecdysozoa</taxon>
        <taxon>Arthropoda</taxon>
        <taxon>Hexapoda</taxon>
        <taxon>Insecta</taxon>
        <taxon>Pterygota</taxon>
        <taxon>Neoptera</taxon>
        <taxon>Endopterygota</taxon>
        <taxon>Diptera</taxon>
        <taxon>Nematocera</taxon>
        <taxon>Culicoidea</taxon>
        <taxon>Culicidae</taxon>
        <taxon>Anophelinae</taxon>
        <taxon>Anopheles</taxon>
    </lineage>
</organism>
<dbReference type="STRING" id="112268.A0A182WAX7"/>
<reference evidence="3" key="2">
    <citation type="submission" date="2020-05" db="UniProtKB">
        <authorList>
            <consortium name="EnsemblMetazoa"/>
        </authorList>
    </citation>
    <scope>IDENTIFICATION</scope>
    <source>
        <strain evidence="3">MINIMUS1</strain>
    </source>
</reference>
<dbReference type="AlphaFoldDB" id="A0A182WAX7"/>
<evidence type="ECO:0000313" key="3">
    <source>
        <dbReference type="EnsemblMetazoa" id="AMIN007505-PA"/>
    </source>
</evidence>
<comment type="similarity">
    <text evidence="1">Belongs to the DPCD family.</text>
</comment>
<dbReference type="PANTHER" id="PTHR31921">
    <property type="entry name" value="PROTEIN DPCD"/>
    <property type="match status" value="1"/>
</dbReference>
<accession>A0A182WAX7</accession>
<sequence>MSYECWLALVKSAEKSSIIQGSVRKVHYRFPDGREMAEEYSTDTGVVLRRAWKNKTALLQKEEWAIELGDSIPVGLKENELMLRESNTEPLLSKRITRNALEWRIRNLPYPISTYTVTCEETDGTITVRTSNKKYFKKIEVPEFKRCNIVPQPDGLSVAHKNSTLIITYKKPTILLDMERAILTALQDVETVECSNYQCEDILSELMIQ</sequence>
<reference evidence="4" key="1">
    <citation type="submission" date="2013-03" db="EMBL/GenBank/DDBJ databases">
        <title>The Genome Sequence of Anopheles minimus MINIMUS1.</title>
        <authorList>
            <consortium name="The Broad Institute Genomics Platform"/>
            <person name="Neafsey D.E."/>
            <person name="Walton C."/>
            <person name="Walker B."/>
            <person name="Young S.K."/>
            <person name="Zeng Q."/>
            <person name="Gargeya S."/>
            <person name="Fitzgerald M."/>
            <person name="Haas B."/>
            <person name="Abouelleil A."/>
            <person name="Allen A.W."/>
            <person name="Alvarado L."/>
            <person name="Arachchi H.M."/>
            <person name="Berlin A.M."/>
            <person name="Chapman S.B."/>
            <person name="Gainer-Dewar J."/>
            <person name="Goldberg J."/>
            <person name="Griggs A."/>
            <person name="Gujja S."/>
            <person name="Hansen M."/>
            <person name="Howarth C."/>
            <person name="Imamovic A."/>
            <person name="Ireland A."/>
            <person name="Larimer J."/>
            <person name="McCowan C."/>
            <person name="Murphy C."/>
            <person name="Pearson M."/>
            <person name="Poon T.W."/>
            <person name="Priest M."/>
            <person name="Roberts A."/>
            <person name="Saif S."/>
            <person name="Shea T."/>
            <person name="Sisk P."/>
            <person name="Sykes S."/>
            <person name="Wortman J."/>
            <person name="Nusbaum C."/>
            <person name="Birren B."/>
        </authorList>
    </citation>
    <scope>NUCLEOTIDE SEQUENCE [LARGE SCALE GENOMIC DNA]</scope>
    <source>
        <strain evidence="4">MINIMUS1</strain>
    </source>
</reference>
<proteinExistence type="inferred from homology"/>
<dbReference type="PRINTS" id="PR02065">
    <property type="entry name" value="PROTEINDPCD"/>
</dbReference>
<name>A0A182WAX7_9DIPT</name>
<dbReference type="VEuPathDB" id="VectorBase:AMIN007505"/>
<dbReference type="PANTHER" id="PTHR31921:SF1">
    <property type="entry name" value="PROTEIN DPCD"/>
    <property type="match status" value="1"/>
</dbReference>
<dbReference type="Proteomes" id="UP000075920">
    <property type="component" value="Unassembled WGS sequence"/>
</dbReference>
<dbReference type="EnsemblMetazoa" id="AMIN007505-RA">
    <property type="protein sequence ID" value="AMIN007505-PA"/>
    <property type="gene ID" value="AMIN007505"/>
</dbReference>
<evidence type="ECO:0000313" key="4">
    <source>
        <dbReference type="Proteomes" id="UP000075920"/>
    </source>
</evidence>
<evidence type="ECO:0000256" key="1">
    <source>
        <dbReference type="ARBA" id="ARBA00010597"/>
    </source>
</evidence>